<dbReference type="Gene3D" id="3.40.50.300">
    <property type="entry name" value="P-loop containing nucleotide triphosphate hydrolases"/>
    <property type="match status" value="1"/>
</dbReference>
<evidence type="ECO:0000313" key="3">
    <source>
        <dbReference type="Proteomes" id="UP001589688"/>
    </source>
</evidence>
<dbReference type="GO" id="GO:0016301">
    <property type="term" value="F:kinase activity"/>
    <property type="evidence" value="ECO:0007669"/>
    <property type="project" value="UniProtKB-KW"/>
</dbReference>
<dbReference type="Pfam" id="PF01712">
    <property type="entry name" value="dNK"/>
    <property type="match status" value="1"/>
</dbReference>
<dbReference type="Proteomes" id="UP001589688">
    <property type="component" value="Unassembled WGS sequence"/>
</dbReference>
<keyword evidence="2" id="KW-0418">Kinase</keyword>
<dbReference type="InterPro" id="IPR031314">
    <property type="entry name" value="DNK_dom"/>
</dbReference>
<keyword evidence="2" id="KW-0808">Transferase</keyword>
<accession>A0ABV5ZJX0</accession>
<organism evidence="2 3">
    <name type="scientific">Hallella seregens ATCC 51272</name>
    <dbReference type="NCBI Taxonomy" id="1336250"/>
    <lineage>
        <taxon>Bacteria</taxon>
        <taxon>Pseudomonadati</taxon>
        <taxon>Bacteroidota</taxon>
        <taxon>Bacteroidia</taxon>
        <taxon>Bacteroidales</taxon>
        <taxon>Prevotellaceae</taxon>
        <taxon>Hallella</taxon>
    </lineage>
</organism>
<dbReference type="CDD" id="cd01673">
    <property type="entry name" value="dNK"/>
    <property type="match status" value="1"/>
</dbReference>
<evidence type="ECO:0000313" key="2">
    <source>
        <dbReference type="EMBL" id="MFB9897640.1"/>
    </source>
</evidence>
<dbReference type="PANTHER" id="PTHR10513:SF35">
    <property type="entry name" value="DEOXYADENOSINE KINASE"/>
    <property type="match status" value="1"/>
</dbReference>
<feature type="domain" description="Deoxynucleoside kinase" evidence="1">
    <location>
        <begin position="3"/>
        <end position="195"/>
    </location>
</feature>
<dbReference type="EMBL" id="JBHLZF010000002">
    <property type="protein sequence ID" value="MFB9897640.1"/>
    <property type="molecule type" value="Genomic_DNA"/>
</dbReference>
<dbReference type="PANTHER" id="PTHR10513">
    <property type="entry name" value="DEOXYNUCLEOSIDE KINASE"/>
    <property type="match status" value="1"/>
</dbReference>
<dbReference type="InterPro" id="IPR050566">
    <property type="entry name" value="Deoxyribonucleoside_kinase"/>
</dbReference>
<comment type="caution">
    <text evidence="2">The sequence shown here is derived from an EMBL/GenBank/DDBJ whole genome shotgun (WGS) entry which is preliminary data.</text>
</comment>
<reference evidence="2 3" key="1">
    <citation type="submission" date="2024-09" db="EMBL/GenBank/DDBJ databases">
        <authorList>
            <person name="Sun Q."/>
            <person name="Mori K."/>
        </authorList>
    </citation>
    <scope>NUCLEOTIDE SEQUENCE [LARGE SCALE GENOMIC DNA]</scope>
    <source>
        <strain evidence="2 3">ATCC 51272</strain>
    </source>
</reference>
<protein>
    <submittedName>
        <fullName evidence="2">Deoxynucleoside kinase</fullName>
    </submittedName>
</protein>
<dbReference type="PIRSF" id="PIRSF000705">
    <property type="entry name" value="DNK"/>
    <property type="match status" value="1"/>
</dbReference>
<gene>
    <name evidence="2" type="ORF">ACFFK8_07470</name>
</gene>
<sequence>MHIAIAGNIGSGKTTLTRMLAKRYGWTPRFEPVDNNPYLDDFYHDMNRWSFNLQIYFLNKRFKEVVEIAQSKETIIQDRTIFEDARIFAPNLHAQGYMSDRDFENYSNLFDLMMSLVKLPQLMIYIRSSIPTLVNHIEKRGRSFEKSIRIDYLTGLQQRYENWIAGYKGDLIIVDGDKISFEDTPEDFRKVTDMIDAKLYGLFPMDESGTANAKG</sequence>
<name>A0ABV5ZJX0_9BACT</name>
<dbReference type="InterPro" id="IPR002624">
    <property type="entry name" value="DCK/DGK"/>
</dbReference>
<proteinExistence type="predicted"/>
<dbReference type="SUPFAM" id="SSF52540">
    <property type="entry name" value="P-loop containing nucleoside triphosphate hydrolases"/>
    <property type="match status" value="1"/>
</dbReference>
<keyword evidence="3" id="KW-1185">Reference proteome</keyword>
<dbReference type="InterPro" id="IPR027417">
    <property type="entry name" value="P-loop_NTPase"/>
</dbReference>
<dbReference type="RefSeq" id="WP_005843265.1">
    <property type="nucleotide sequence ID" value="NZ_JADU01000016.1"/>
</dbReference>
<evidence type="ECO:0000259" key="1">
    <source>
        <dbReference type="Pfam" id="PF01712"/>
    </source>
</evidence>